<dbReference type="AlphaFoldDB" id="A0A412YN61"/>
<reference evidence="1 2" key="1">
    <citation type="submission" date="2018-08" db="EMBL/GenBank/DDBJ databases">
        <title>A genome reference for cultivated species of the human gut microbiota.</title>
        <authorList>
            <person name="Zou Y."/>
            <person name="Xue W."/>
            <person name="Luo G."/>
        </authorList>
    </citation>
    <scope>NUCLEOTIDE SEQUENCE [LARGE SCALE GENOMIC DNA]</scope>
    <source>
        <strain evidence="1 2">AF14-26</strain>
    </source>
</reference>
<name>A0A412YN61_BACFG</name>
<organism evidence="1 2">
    <name type="scientific">Bacteroides fragilis</name>
    <dbReference type="NCBI Taxonomy" id="817"/>
    <lineage>
        <taxon>Bacteria</taxon>
        <taxon>Pseudomonadati</taxon>
        <taxon>Bacteroidota</taxon>
        <taxon>Bacteroidia</taxon>
        <taxon>Bacteroidales</taxon>
        <taxon>Bacteroidaceae</taxon>
        <taxon>Bacteroides</taxon>
    </lineage>
</organism>
<comment type="caution">
    <text evidence="1">The sequence shown here is derived from an EMBL/GenBank/DDBJ whole genome shotgun (WGS) entry which is preliminary data.</text>
</comment>
<dbReference type="RefSeq" id="WP_122141702.1">
    <property type="nucleotide sequence ID" value="NZ_QRZH01000002.1"/>
</dbReference>
<dbReference type="Proteomes" id="UP000286270">
    <property type="component" value="Unassembled WGS sequence"/>
</dbReference>
<accession>A0A412YN61</accession>
<proteinExistence type="predicted"/>
<protein>
    <submittedName>
        <fullName evidence="1">Uncharacterized protein</fullName>
    </submittedName>
</protein>
<sequence>MNEIRIQEIIKTEDSIQARIFINENEEIIKTTFNKEIANDTITDRIDAFVWGFLFFALCEGYDIVSDIPITDELYYNLEFHFINALTGCNPSLHRIQIKAPLINGIKGERRIVATGISCGVDSLYTIAQHTSQHTPENNRINTLAFFNAGSSMKAADILRTPLVEGRLQIAKAFAAEYGFDFIFIETNLHLILNKYLTYSHTENHTYMALFCIYHIQNKIKTYYYSSGYSYAEFTLKRENHNAELGSAHYDLLTLSMASINNIRFYSAGSEANRLEKTKYIISYKPAQKYLNVCVNESQNDSKCFKCIRTLLTLDALNVIDDYRAVFDVDYYKTHRQTYIRRMYLEATFRSNSFYKEIIPYYKDQLILLFKLRVFTSVIKNKIFDLFK</sequence>
<gene>
    <name evidence="1" type="ORF">DWW08_02855</name>
</gene>
<evidence type="ECO:0000313" key="2">
    <source>
        <dbReference type="Proteomes" id="UP000286270"/>
    </source>
</evidence>
<dbReference type="EMBL" id="QRZH01000002">
    <property type="protein sequence ID" value="RGV58876.1"/>
    <property type="molecule type" value="Genomic_DNA"/>
</dbReference>
<evidence type="ECO:0000313" key="1">
    <source>
        <dbReference type="EMBL" id="RGV58876.1"/>
    </source>
</evidence>